<evidence type="ECO:0000259" key="10">
    <source>
        <dbReference type="Pfam" id="PF23769"/>
    </source>
</evidence>
<evidence type="ECO:0000313" key="12">
    <source>
        <dbReference type="Proteomes" id="UP000274922"/>
    </source>
</evidence>
<feature type="compositionally biased region" description="Low complexity" evidence="9">
    <location>
        <begin position="91"/>
        <end position="112"/>
    </location>
</feature>
<dbReference type="InterPro" id="IPR015943">
    <property type="entry name" value="WD40/YVTN_repeat-like_dom_sf"/>
</dbReference>
<dbReference type="PANTHER" id="PTHR44215">
    <property type="entry name" value="WD REPEAT-CONTAINING PROTEIN 75"/>
    <property type="match status" value="1"/>
</dbReference>
<dbReference type="InterPro" id="IPR057644">
    <property type="entry name" value="Beta-prop_WDR75_2nd"/>
</dbReference>
<dbReference type="STRING" id="1555241.A0A4P9X948"/>
<keyword evidence="6" id="KW-0804">Transcription</keyword>
<keyword evidence="7" id="KW-0539">Nucleus</keyword>
<dbReference type="Pfam" id="PF23769">
    <property type="entry name" value="Beta-prop_WDR75_2nd"/>
    <property type="match status" value="1"/>
</dbReference>
<evidence type="ECO:0000256" key="7">
    <source>
        <dbReference type="ARBA" id="ARBA00023242"/>
    </source>
</evidence>
<evidence type="ECO:0000256" key="4">
    <source>
        <dbReference type="ARBA" id="ARBA00022574"/>
    </source>
</evidence>
<dbReference type="AlphaFoldDB" id="A0A4P9X948"/>
<dbReference type="EMBL" id="ML014169">
    <property type="protein sequence ID" value="RKP01511.1"/>
    <property type="molecule type" value="Genomic_DNA"/>
</dbReference>
<keyword evidence="4 8" id="KW-0853">WD repeat</keyword>
<dbReference type="GO" id="GO:0006364">
    <property type="term" value="P:rRNA processing"/>
    <property type="evidence" value="ECO:0007669"/>
    <property type="project" value="UniProtKB-KW"/>
</dbReference>
<dbReference type="InterPro" id="IPR053826">
    <property type="entry name" value="WDR75"/>
</dbReference>
<accession>A0A4P9X948</accession>
<comment type="subcellular location">
    <subcellularLocation>
        <location evidence="1">Nucleus</location>
        <location evidence="1">Nucleolus</location>
    </subcellularLocation>
</comment>
<dbReference type="SUPFAM" id="SSF82171">
    <property type="entry name" value="DPP6 N-terminal domain-like"/>
    <property type="match status" value="1"/>
</dbReference>
<evidence type="ECO:0000313" key="11">
    <source>
        <dbReference type="EMBL" id="RKP01511.1"/>
    </source>
</evidence>
<evidence type="ECO:0000256" key="3">
    <source>
        <dbReference type="ARBA" id="ARBA00022552"/>
    </source>
</evidence>
<organism evidence="11 12">
    <name type="scientific">Caulochytrium protostelioides</name>
    <dbReference type="NCBI Taxonomy" id="1555241"/>
    <lineage>
        <taxon>Eukaryota</taxon>
        <taxon>Fungi</taxon>
        <taxon>Fungi incertae sedis</taxon>
        <taxon>Chytridiomycota</taxon>
        <taxon>Chytridiomycota incertae sedis</taxon>
        <taxon>Chytridiomycetes</taxon>
        <taxon>Caulochytriales</taxon>
        <taxon>Caulochytriaceae</taxon>
        <taxon>Caulochytrium</taxon>
    </lineage>
</organism>
<dbReference type="GO" id="GO:0045943">
    <property type="term" value="P:positive regulation of transcription by RNA polymerase I"/>
    <property type="evidence" value="ECO:0007669"/>
    <property type="project" value="InterPro"/>
</dbReference>
<dbReference type="Gene3D" id="2.130.10.10">
    <property type="entry name" value="YVTN repeat-like/Quinoprotein amine dehydrogenase"/>
    <property type="match status" value="2"/>
</dbReference>
<evidence type="ECO:0000256" key="5">
    <source>
        <dbReference type="ARBA" id="ARBA00022737"/>
    </source>
</evidence>
<feature type="compositionally biased region" description="Low complexity" evidence="9">
    <location>
        <begin position="132"/>
        <end position="145"/>
    </location>
</feature>
<dbReference type="InterPro" id="IPR036322">
    <property type="entry name" value="WD40_repeat_dom_sf"/>
</dbReference>
<evidence type="ECO:0000256" key="9">
    <source>
        <dbReference type="SAM" id="MobiDB-lite"/>
    </source>
</evidence>
<gene>
    <name evidence="11" type="ORF">CXG81DRAFT_18681</name>
</gene>
<dbReference type="OrthoDB" id="4096at2759"/>
<feature type="region of interest" description="Disordered" evidence="9">
    <location>
        <begin position="1"/>
        <end position="160"/>
    </location>
</feature>
<reference evidence="12" key="1">
    <citation type="journal article" date="2018" name="Nat. Microbiol.">
        <title>Leveraging single-cell genomics to expand the fungal tree of life.</title>
        <authorList>
            <person name="Ahrendt S.R."/>
            <person name="Quandt C.A."/>
            <person name="Ciobanu D."/>
            <person name="Clum A."/>
            <person name="Salamov A."/>
            <person name="Andreopoulos B."/>
            <person name="Cheng J.F."/>
            <person name="Woyke T."/>
            <person name="Pelin A."/>
            <person name="Henrissat B."/>
            <person name="Reynolds N.K."/>
            <person name="Benny G.L."/>
            <person name="Smith M.E."/>
            <person name="James T.Y."/>
            <person name="Grigoriev I.V."/>
        </authorList>
    </citation>
    <scope>NUCLEOTIDE SEQUENCE [LARGE SCALE GENOMIC DNA]</scope>
    <source>
        <strain evidence="12">ATCC 52028</strain>
    </source>
</reference>
<dbReference type="Proteomes" id="UP000274922">
    <property type="component" value="Unassembled WGS sequence"/>
</dbReference>
<dbReference type="InterPro" id="IPR001680">
    <property type="entry name" value="WD40_rpt"/>
</dbReference>
<feature type="repeat" description="WD" evidence="8">
    <location>
        <begin position="585"/>
        <end position="620"/>
    </location>
</feature>
<evidence type="ECO:0000256" key="2">
    <source>
        <dbReference type="ARBA" id="ARBA00022517"/>
    </source>
</evidence>
<evidence type="ECO:0000256" key="1">
    <source>
        <dbReference type="ARBA" id="ARBA00004604"/>
    </source>
</evidence>
<dbReference type="GO" id="GO:2000234">
    <property type="term" value="P:positive regulation of rRNA processing"/>
    <property type="evidence" value="ECO:0007669"/>
    <property type="project" value="TreeGrafter"/>
</dbReference>
<evidence type="ECO:0000256" key="6">
    <source>
        <dbReference type="ARBA" id="ARBA00023163"/>
    </source>
</evidence>
<name>A0A4P9X948_9FUNG</name>
<dbReference type="GO" id="GO:0032040">
    <property type="term" value="C:small-subunit processome"/>
    <property type="evidence" value="ECO:0007669"/>
    <property type="project" value="InterPro"/>
</dbReference>
<keyword evidence="5" id="KW-0677">Repeat</keyword>
<dbReference type="PROSITE" id="PS50294">
    <property type="entry name" value="WD_REPEATS_REGION"/>
    <property type="match status" value="1"/>
</dbReference>
<feature type="compositionally biased region" description="Low complexity" evidence="9">
    <location>
        <begin position="1"/>
        <end position="31"/>
    </location>
</feature>
<proteinExistence type="predicted"/>
<dbReference type="Pfam" id="PF23869">
    <property type="entry name" value="Beta-prop_WDR75_1st"/>
    <property type="match status" value="1"/>
</dbReference>
<keyword evidence="2" id="KW-0690">Ribosome biogenesis</keyword>
<dbReference type="PANTHER" id="PTHR44215:SF1">
    <property type="entry name" value="WD REPEAT-CONTAINING PROTEIN 75"/>
    <property type="match status" value="1"/>
</dbReference>
<feature type="domain" description="WD repeat-containing protein 75 second beta-propeller" evidence="10">
    <location>
        <begin position="705"/>
        <end position="1021"/>
    </location>
</feature>
<dbReference type="SUPFAM" id="SSF50978">
    <property type="entry name" value="WD40 repeat-like"/>
    <property type="match status" value="1"/>
</dbReference>
<keyword evidence="12" id="KW-1185">Reference proteome</keyword>
<evidence type="ECO:0000256" key="8">
    <source>
        <dbReference type="PROSITE-ProRule" id="PRU00221"/>
    </source>
</evidence>
<protein>
    <recommendedName>
        <fullName evidence="10">WD repeat-containing protein 75 second beta-propeller domain-containing protein</fullName>
    </recommendedName>
</protein>
<dbReference type="GO" id="GO:0003723">
    <property type="term" value="F:RNA binding"/>
    <property type="evidence" value="ECO:0007669"/>
    <property type="project" value="InterPro"/>
</dbReference>
<dbReference type="PROSITE" id="PS50082">
    <property type="entry name" value="WD_REPEATS_2"/>
    <property type="match status" value="1"/>
</dbReference>
<sequence length="1257" mass="130413">MVSATPTKAAAAAGASGTSSTPSPARSGSTPKSVRKASKGASPSPASAKKDTLASTPVKTGAARSTSSSSSSSSNKAARTKSPQHTTPSKPAASAATSDALPALAAPAPAVADARREPPLSHPSPVKRDARPTSPSHPLSSTPNSVLSDLPTPTATPSRELGATMATPTAAAAAAAAALSSVAAADGVAASTPASTPEAAATKPEIELGLATTMAIDAAAVPVDESVPDSDETMLVDDAEPVAAAPTAARAVVSDPFQDWSVDELPTAMGFHFGPAPAAAEAEDTATPWALDAADLQDAAPRAVVPQLHPFLTSRVAPVAPLFNHTDELVCFAVGATVKVVSAPTQQVVRTLAPELGAADRVSPIVAMHIDARRRYELWTCAQNGVFRMWDYEEGAVRREWDIARPVRWVVPDHLDGQFVFVVLESEAPAAAIADQLQRDVVTGDAEARSLGALSPVYRMDLQSGQLTYLTHVAAEVAFAVSAGGDFLVAGHPTGCEVLLLGQGSTATATNSSASDAAPDTASAVVTVQARRMFWTPKRLTALTTHDTLACLAAGFEDGHIDLMSCFEGRFFTSDAKSAVPSTRLHWHAQAVTSLQFSPGGPYLHSGGHEATLVVWNIETHAKRFMPRLGTSALFGMGASPQHTMIALIHADSAVHLVKTADFSHVPLTLGFQQGHDTHDRMHPVPATVQHGSLRAHRGVWATEGVPGTLQFMDVFDKTPLDPVVVAPATQVTAAHQTDAAVPQPHIDHVAWSPDGAWMATVDHIRFGATAADRTQATERTHLKFWSRETAASPASASASASSSSPWTQNTKILQPHGAVVSGRHARITGLHFLDAERAVTSAADGTVKFWQCETLVHPSTNDDASKTDIFWRCAQTTGYQKRAATAMALSGDRTLLAIAFGDAVTLWDARGHRLLHVLRMPNASAARAEDTVWSVSQMGFLPHTPFLVASSARGIALWDLQRLAVVWHHALAVTHLVLPDAADADAAGTLAVISVTEASGASRGGATNLYVLSPHLGVPLAVYRLPGRYYHGYWMAPAAAPTALQPALRQIQAAAGHPPLLLVNRHKDVALLTAAHRADTASFESVPVAPPVVAGPAVASTGLAILARAVSVTGETDTTTPAAGDVAEAAAANLPAAPALTRDAAHAELAFLQGPAYMLPAPSLLLQVMLQTQAAQAAAAAAEAAAPTANGGADGTDALVRAYTIGNPSRGAQPEAVYSDMARDAVDAAARRAHGETALSMRLSPAVRERLAALLC</sequence>
<keyword evidence="3" id="KW-0698">rRNA processing</keyword>
<feature type="compositionally biased region" description="Low complexity" evidence="9">
    <location>
        <begin position="62"/>
        <end position="81"/>
    </location>
</feature>
<dbReference type="SMART" id="SM00320">
    <property type="entry name" value="WD40"/>
    <property type="match status" value="5"/>
</dbReference>